<keyword evidence="3" id="KW-1185">Reference proteome</keyword>
<name>A0A1Z4BPE0_9FLAO</name>
<dbReference type="RefSeq" id="WP_088594202.1">
    <property type="nucleotide sequence ID" value="NZ_CP022022.1"/>
</dbReference>
<accession>A0A1Z4BPE0</accession>
<dbReference type="Pfam" id="PF13308">
    <property type="entry name" value="YARHG"/>
    <property type="match status" value="1"/>
</dbReference>
<reference evidence="3" key="1">
    <citation type="submission" date="2017-06" db="EMBL/GenBank/DDBJ databases">
        <title>Complete genome sequence of Capnocytophaga sp. KCOM 1579 (=ChDC OS43) isolated from a human refractory periapical abscess lesion.</title>
        <authorList>
            <person name="Kook J.-K."/>
            <person name="Park S.-N."/>
            <person name="Lim Y.K."/>
            <person name="Roh H."/>
        </authorList>
    </citation>
    <scope>NUCLEOTIDE SEQUENCE [LARGE SCALE GENOMIC DNA]</scope>
    <source>
        <strain evidence="3">ChDC OS43</strain>
    </source>
</reference>
<dbReference type="Gene3D" id="2.60.40.3680">
    <property type="match status" value="1"/>
</dbReference>
<evidence type="ECO:0000313" key="2">
    <source>
        <dbReference type="EMBL" id="ASF43161.1"/>
    </source>
</evidence>
<dbReference type="EMBL" id="CP022022">
    <property type="protein sequence ID" value="ASF43161.1"/>
    <property type="molecule type" value="Genomic_DNA"/>
</dbReference>
<dbReference type="Proteomes" id="UP000197007">
    <property type="component" value="Chromosome"/>
</dbReference>
<gene>
    <name evidence="2" type="ORF">CBG49_08785</name>
</gene>
<dbReference type="InterPro" id="IPR025582">
    <property type="entry name" value="YARHG_dom"/>
</dbReference>
<dbReference type="AlphaFoldDB" id="A0A1Z4BPE0"/>
<protein>
    <recommendedName>
        <fullName evidence="1">YARHG domain-containing protein</fullName>
    </recommendedName>
</protein>
<evidence type="ECO:0000259" key="1">
    <source>
        <dbReference type="SMART" id="SM01324"/>
    </source>
</evidence>
<dbReference type="InterPro" id="IPR038434">
    <property type="entry name" value="YARHG_sf"/>
</dbReference>
<organism evidence="2 3">
    <name type="scientific">Capnocytophaga endodontalis</name>
    <dbReference type="NCBI Taxonomy" id="2708117"/>
    <lineage>
        <taxon>Bacteria</taxon>
        <taxon>Pseudomonadati</taxon>
        <taxon>Bacteroidota</taxon>
        <taxon>Flavobacteriia</taxon>
        <taxon>Flavobacteriales</taxon>
        <taxon>Flavobacteriaceae</taxon>
        <taxon>Capnocytophaga</taxon>
    </lineage>
</organism>
<sequence length="355" mass="41586">MKRLFFILCFYGFFTEGYTNDGAFYMAGNQLVPINETDISVKKEILYIKKTEEFAEVSVYYEFFNPKDEKEIIVGFEAGIPSGDAGFSPINGHHPYMFDFTVSLNGNFLPYQIAFVKNSTYTKNHKIQNIDPKSLDNDIIGDELDFQYVYHFKAKFKKGKNIVKHTYRYKLSRGVCYYYDFNYVLTAANRWANKQINDFTLILDMGDFQTASIRKTFFKNTNEWTFNGIGKITENPDYTNFYIQQGILVFEKKNFVPKGELSVEEESSYCREAGSNQKFIFSLGKNRELGNPTEKTPEEKRIIRNLPFARRGYIFKDKTLQDVFKTEDWYQPNPSYVPEVEALTEEEKQLIKTFK</sequence>
<dbReference type="KEGG" id="capn:CBG49_08785"/>
<dbReference type="SMART" id="SM01324">
    <property type="entry name" value="YARHG"/>
    <property type="match status" value="1"/>
</dbReference>
<proteinExistence type="predicted"/>
<evidence type="ECO:0000313" key="3">
    <source>
        <dbReference type="Proteomes" id="UP000197007"/>
    </source>
</evidence>
<feature type="domain" description="YARHG" evidence="1">
    <location>
        <begin position="277"/>
        <end position="355"/>
    </location>
</feature>
<dbReference type="Gene3D" id="1.20.58.1690">
    <property type="match status" value="1"/>
</dbReference>